<keyword evidence="1" id="KW-0479">Metal-binding</keyword>
<accession>A0ABP0NFM4</accession>
<dbReference type="InterPro" id="IPR037151">
    <property type="entry name" value="AlkB-like_sf"/>
</dbReference>
<evidence type="ECO:0000256" key="1">
    <source>
        <dbReference type="RuleBase" id="RU003682"/>
    </source>
</evidence>
<proteinExistence type="inferred from homology"/>
<name>A0ABP0NFM4_9DINO</name>
<comment type="caution">
    <text evidence="3">The sequence shown here is derived from an EMBL/GenBank/DDBJ whole genome shotgun (WGS) entry which is preliminary data.</text>
</comment>
<organism evidence="3 4">
    <name type="scientific">Durusdinium trenchii</name>
    <dbReference type="NCBI Taxonomy" id="1381693"/>
    <lineage>
        <taxon>Eukaryota</taxon>
        <taxon>Sar</taxon>
        <taxon>Alveolata</taxon>
        <taxon>Dinophyceae</taxon>
        <taxon>Suessiales</taxon>
        <taxon>Symbiodiniaceae</taxon>
        <taxon>Durusdinium</taxon>
    </lineage>
</organism>
<protein>
    <recommendedName>
        <fullName evidence="2">Fe2OG dioxygenase domain-containing protein</fullName>
    </recommendedName>
</protein>
<sequence length="434" mass="48621">MWRIIGGEKEGLLVRAGPSLTEALLPQRLAQNALVDELGRAGSSRLHYRLISGTGPSEGWISTQIAGKTLAVKLEEAPGAAADGSWSTEGTGSMPPELATILEKGTKHVTACACDQEDLQMFHAIRQELSQGQRPFSGNWRPANDGKWKTPWRNGLGSEQVEAADGQKLPYLAKTLRKLMDMVNAEMLQWWANFYEDGSVGCEFHHDGHAEHNITVGASFGAARLLTFHHEDTGAERSFLQRNGDIFAFDHSVDEKFMHGVYPVEDEALGPRISVIIMGRLRPNSGLHRSFVQDQRENRQNFFHDCIERFRRLEKSIETQEATLLEKEASLRKLLEETAMQALEEDVGELLERKHSSKQSMQLLLEEFNRNTSSSAFAQLQMKGISLMKQQQALLKDFKALVSKEEKRGPRGPRVQEKMLCRPMAARLSGEEVS</sequence>
<keyword evidence="1" id="KW-0560">Oxidoreductase</keyword>
<evidence type="ECO:0000313" key="4">
    <source>
        <dbReference type="Proteomes" id="UP001642484"/>
    </source>
</evidence>
<dbReference type="Gene3D" id="2.60.120.590">
    <property type="entry name" value="Alpha-ketoglutarate-dependent dioxygenase AlkB-like"/>
    <property type="match status" value="1"/>
</dbReference>
<reference evidence="3 4" key="1">
    <citation type="submission" date="2024-02" db="EMBL/GenBank/DDBJ databases">
        <authorList>
            <person name="Chen Y."/>
            <person name="Shah S."/>
            <person name="Dougan E. K."/>
            <person name="Thang M."/>
            <person name="Chan C."/>
        </authorList>
    </citation>
    <scope>NUCLEOTIDE SEQUENCE [LARGE SCALE GENOMIC DNA]</scope>
</reference>
<comment type="similarity">
    <text evidence="1">Belongs to the iron/ascorbate-dependent oxidoreductase family.</text>
</comment>
<evidence type="ECO:0000313" key="3">
    <source>
        <dbReference type="EMBL" id="CAK9061130.1"/>
    </source>
</evidence>
<dbReference type="PANTHER" id="PTHR42256">
    <property type="entry name" value="OXOGLUTARATE/IRON-DEPENDENT DIOXYGENASE"/>
    <property type="match status" value="1"/>
</dbReference>
<dbReference type="EMBL" id="CAXAMN010021584">
    <property type="protein sequence ID" value="CAK9061130.1"/>
    <property type="molecule type" value="Genomic_DNA"/>
</dbReference>
<keyword evidence="1" id="KW-0408">Iron</keyword>
<dbReference type="SUPFAM" id="SSF51197">
    <property type="entry name" value="Clavaminate synthase-like"/>
    <property type="match status" value="1"/>
</dbReference>
<dbReference type="Proteomes" id="UP001642484">
    <property type="component" value="Unassembled WGS sequence"/>
</dbReference>
<feature type="domain" description="Fe2OG dioxygenase" evidence="2">
    <location>
        <begin position="184"/>
        <end position="283"/>
    </location>
</feature>
<dbReference type="PROSITE" id="PS51471">
    <property type="entry name" value="FE2OG_OXY"/>
    <property type="match status" value="1"/>
</dbReference>
<dbReference type="InterPro" id="IPR005123">
    <property type="entry name" value="Oxoglu/Fe-dep_dioxygenase_dom"/>
</dbReference>
<keyword evidence="4" id="KW-1185">Reference proteome</keyword>
<evidence type="ECO:0000259" key="2">
    <source>
        <dbReference type="PROSITE" id="PS51471"/>
    </source>
</evidence>
<dbReference type="PANTHER" id="PTHR42256:SF1">
    <property type="entry name" value="FE2OG DIOXYGENASE DOMAIN-CONTAINING PROTEIN"/>
    <property type="match status" value="1"/>
</dbReference>
<gene>
    <name evidence="3" type="ORF">CCMP2556_LOCUS30068</name>
</gene>